<dbReference type="Proteomes" id="UP000054937">
    <property type="component" value="Unassembled WGS sequence"/>
</dbReference>
<protein>
    <submittedName>
        <fullName evidence="2">Uncharacterized protein</fullName>
    </submittedName>
</protein>
<keyword evidence="1" id="KW-0175">Coiled coil</keyword>
<keyword evidence="3" id="KW-1185">Reference proteome</keyword>
<dbReference type="AlphaFoldDB" id="A0A0V0QKY3"/>
<dbReference type="InParanoid" id="A0A0V0QKY3"/>
<sequence>MYPNNKTQEFNLGKRKQCSQNNKQDCQGFYYKKKYIKKNNNSQHDDDVICISDSEEQDKNEDSIKEEYTENSCDLENLNDEQSYNIYQKILEKLNQQEIQLEDKYQIDKQKYQDIRQKLEEIKNHDQNKKQSEQLIQQLEDNKIFEQQQINEKIRYIISQLKINI</sequence>
<comment type="caution">
    <text evidence="2">The sequence shown here is derived from an EMBL/GenBank/DDBJ whole genome shotgun (WGS) entry which is preliminary data.</text>
</comment>
<name>A0A0V0QKY3_PSEPJ</name>
<organism evidence="2 3">
    <name type="scientific">Pseudocohnilembus persalinus</name>
    <name type="common">Ciliate</name>
    <dbReference type="NCBI Taxonomy" id="266149"/>
    <lineage>
        <taxon>Eukaryota</taxon>
        <taxon>Sar</taxon>
        <taxon>Alveolata</taxon>
        <taxon>Ciliophora</taxon>
        <taxon>Intramacronucleata</taxon>
        <taxon>Oligohymenophorea</taxon>
        <taxon>Scuticociliatia</taxon>
        <taxon>Philasterida</taxon>
        <taxon>Pseudocohnilembidae</taxon>
        <taxon>Pseudocohnilembus</taxon>
    </lineage>
</organism>
<accession>A0A0V0QKY3</accession>
<feature type="coiled-coil region" evidence="1">
    <location>
        <begin position="84"/>
        <end position="149"/>
    </location>
</feature>
<dbReference type="EMBL" id="LDAU01000148">
    <property type="protein sequence ID" value="KRX02959.1"/>
    <property type="molecule type" value="Genomic_DNA"/>
</dbReference>
<proteinExistence type="predicted"/>
<gene>
    <name evidence="2" type="ORF">PPERSA_09377</name>
</gene>
<reference evidence="2 3" key="1">
    <citation type="journal article" date="2015" name="Sci. Rep.">
        <title>Genome of the facultative scuticociliatosis pathogen Pseudocohnilembus persalinus provides insight into its virulence through horizontal gene transfer.</title>
        <authorList>
            <person name="Xiong J."/>
            <person name="Wang G."/>
            <person name="Cheng J."/>
            <person name="Tian M."/>
            <person name="Pan X."/>
            <person name="Warren A."/>
            <person name="Jiang C."/>
            <person name="Yuan D."/>
            <person name="Miao W."/>
        </authorList>
    </citation>
    <scope>NUCLEOTIDE SEQUENCE [LARGE SCALE GENOMIC DNA]</scope>
    <source>
        <strain evidence="2">36N120E</strain>
    </source>
</reference>
<evidence type="ECO:0000256" key="1">
    <source>
        <dbReference type="SAM" id="Coils"/>
    </source>
</evidence>
<evidence type="ECO:0000313" key="2">
    <source>
        <dbReference type="EMBL" id="KRX02959.1"/>
    </source>
</evidence>
<evidence type="ECO:0000313" key="3">
    <source>
        <dbReference type="Proteomes" id="UP000054937"/>
    </source>
</evidence>